<evidence type="ECO:0000256" key="4">
    <source>
        <dbReference type="ARBA" id="ARBA00022701"/>
    </source>
</evidence>
<dbReference type="GO" id="GO:0031122">
    <property type="term" value="P:cytoplasmic microtubule organization"/>
    <property type="evidence" value="ECO:0007669"/>
    <property type="project" value="TreeGrafter"/>
</dbReference>
<dbReference type="HOGENOM" id="CLU_472582_0_0_1"/>
<evidence type="ECO:0000256" key="1">
    <source>
        <dbReference type="ARBA" id="ARBA00004245"/>
    </source>
</evidence>
<comment type="similarity">
    <text evidence="2">Belongs to the TUBGCP family.</text>
</comment>
<dbReference type="GO" id="GO:0000278">
    <property type="term" value="P:mitotic cell cycle"/>
    <property type="evidence" value="ECO:0007669"/>
    <property type="project" value="TreeGrafter"/>
</dbReference>
<dbReference type="Proteomes" id="UP000029725">
    <property type="component" value="Unassembled WGS sequence"/>
</dbReference>
<evidence type="ECO:0000256" key="2">
    <source>
        <dbReference type="ARBA" id="ARBA00010337"/>
    </source>
</evidence>
<dbReference type="InterPro" id="IPR042241">
    <property type="entry name" value="GCP_C_sf"/>
</dbReference>
<dbReference type="AlphaFoldDB" id="A0A098VUP4"/>
<keyword evidence="4" id="KW-0493">Microtubule</keyword>
<dbReference type="GO" id="GO:0051011">
    <property type="term" value="F:microtubule minus-end binding"/>
    <property type="evidence" value="ECO:0007669"/>
    <property type="project" value="TreeGrafter"/>
</dbReference>
<dbReference type="GO" id="GO:0005874">
    <property type="term" value="C:microtubule"/>
    <property type="evidence" value="ECO:0007669"/>
    <property type="project" value="UniProtKB-KW"/>
</dbReference>
<dbReference type="Gene3D" id="1.20.120.1900">
    <property type="entry name" value="Gamma-tubulin complex, C-terminal domain"/>
    <property type="match status" value="2"/>
</dbReference>
<dbReference type="PANTHER" id="PTHR19302">
    <property type="entry name" value="GAMMA TUBULIN COMPLEX PROTEIN"/>
    <property type="match status" value="1"/>
</dbReference>
<protein>
    <submittedName>
        <fullName evidence="8">Uncharacterized protein</fullName>
    </submittedName>
</protein>
<dbReference type="OrthoDB" id="5860513at2759"/>
<gene>
    <name evidence="8" type="ORF">DI09_37p130</name>
</gene>
<keyword evidence="9" id="KW-1185">Reference proteome</keyword>
<feature type="domain" description="Gamma tubulin complex component C-terminal" evidence="6">
    <location>
        <begin position="252"/>
        <end position="316"/>
    </location>
</feature>
<dbReference type="GO" id="GO:0007020">
    <property type="term" value="P:microtubule nucleation"/>
    <property type="evidence" value="ECO:0007669"/>
    <property type="project" value="InterPro"/>
</dbReference>
<evidence type="ECO:0000256" key="3">
    <source>
        <dbReference type="ARBA" id="ARBA00022490"/>
    </source>
</evidence>
<feature type="domain" description="Gamma tubulin complex component C-terminal" evidence="6">
    <location>
        <begin position="382"/>
        <end position="571"/>
    </location>
</feature>
<dbReference type="Pfam" id="PF04130">
    <property type="entry name" value="GCP_C_terminal"/>
    <property type="match status" value="2"/>
</dbReference>
<dbReference type="Pfam" id="PF17681">
    <property type="entry name" value="GCP_N_terminal"/>
    <property type="match status" value="1"/>
</dbReference>
<dbReference type="InterPro" id="IPR041470">
    <property type="entry name" value="GCP_N"/>
</dbReference>
<comment type="subcellular location">
    <subcellularLocation>
        <location evidence="1">Cytoplasm</location>
        <location evidence="1">Cytoskeleton</location>
    </subcellularLocation>
</comment>
<sequence length="577" mass="65827">MDRSFYFSPIMKILNNSESQNDARSLSATLGRDLPDSIAEDLMIKHLLLAFQGIDSSTFHFDAKKHSYAIDDSVQCTLATKELVTNLLVGASAIRSLQNCIGICSASCSPSLLLKMIKPWLGFVYNWMSNGGILSLDDGDDFFISENADVHFEDDTSWTFKYVLSDDLPEFVSLDDAKRIEAFIRHFELLPKQENGKAKQDHDALENVGSNFDRFSCVVQKIYTERSRLLFRLFFPTTVASMQRANGDSFWSHILFLKKVFFCERGDFCKALITSLASELVKPSVQVYRHNLVGSIDSIINEFLCPYDPSWLTGRLDVRLLKVPRWCSWFSPSPAIRNRKRDGNHLPLITRSILLSIWCLPESWKAWFSLFRKINSSRHDNVLLLPPFSPLVFNRVCTMITGMLSFIRQILFFIQIFTIGGAWDQFDGALPFCKTFDDVLGAHSAFISKVAVTGVFSTSAEGGSSPLRYVQQKLYQLLHLILAALYDSIVQKHLLTDSIINTMEERTRKGLWSISTDDEIGIISENNSINQSQDEILAHLQRLWLQFTFEMENFNHLLLDVSNEKNHIRPLQSLLFK</sequence>
<dbReference type="InterPro" id="IPR040457">
    <property type="entry name" value="GCP_C"/>
</dbReference>
<dbReference type="GO" id="GO:0000930">
    <property type="term" value="C:gamma-tubulin complex"/>
    <property type="evidence" value="ECO:0007669"/>
    <property type="project" value="UniProtKB-ARBA"/>
</dbReference>
<keyword evidence="3" id="KW-0963">Cytoplasm</keyword>
<accession>A0A098VUP4</accession>
<feature type="domain" description="Gamma tubulin complex component protein N-terminal" evidence="7">
    <location>
        <begin position="112"/>
        <end position="235"/>
    </location>
</feature>
<evidence type="ECO:0000256" key="5">
    <source>
        <dbReference type="ARBA" id="ARBA00023212"/>
    </source>
</evidence>
<dbReference type="GO" id="GO:0005816">
    <property type="term" value="C:spindle pole body"/>
    <property type="evidence" value="ECO:0007669"/>
    <property type="project" value="UniProtKB-ARBA"/>
</dbReference>
<evidence type="ECO:0000313" key="9">
    <source>
        <dbReference type="Proteomes" id="UP000029725"/>
    </source>
</evidence>
<proteinExistence type="inferred from homology"/>
<reference evidence="8 9" key="1">
    <citation type="submission" date="2014-04" db="EMBL/GenBank/DDBJ databases">
        <title>A new species of microsporidia sheds light on the evolution of extreme parasitism.</title>
        <authorList>
            <person name="Haag K.L."/>
            <person name="James T.Y."/>
            <person name="Larsson R."/>
            <person name="Schaer T.M."/>
            <person name="Refardt D."/>
            <person name="Pombert J.-F."/>
            <person name="Ebert D."/>
        </authorList>
    </citation>
    <scope>NUCLEOTIDE SEQUENCE [LARGE SCALE GENOMIC DNA]</scope>
    <source>
        <strain evidence="8 9">UGP3</strain>
        <tissue evidence="8">Spores</tissue>
    </source>
</reference>
<dbReference type="PANTHER" id="PTHR19302:SF14">
    <property type="entry name" value="GAMMA-TUBULIN COMPLEX COMPONENT 3"/>
    <property type="match status" value="1"/>
</dbReference>
<dbReference type="EMBL" id="JMKJ01000310">
    <property type="protein sequence ID" value="KGG51376.1"/>
    <property type="molecule type" value="Genomic_DNA"/>
</dbReference>
<evidence type="ECO:0000313" key="8">
    <source>
        <dbReference type="EMBL" id="KGG51376.1"/>
    </source>
</evidence>
<dbReference type="VEuPathDB" id="MicrosporidiaDB:DI09_37p130"/>
<dbReference type="GO" id="GO:0043015">
    <property type="term" value="F:gamma-tubulin binding"/>
    <property type="evidence" value="ECO:0007669"/>
    <property type="project" value="InterPro"/>
</dbReference>
<dbReference type="GO" id="GO:0051321">
    <property type="term" value="P:meiotic cell cycle"/>
    <property type="evidence" value="ECO:0007669"/>
    <property type="project" value="TreeGrafter"/>
</dbReference>
<evidence type="ECO:0000259" key="7">
    <source>
        <dbReference type="Pfam" id="PF17681"/>
    </source>
</evidence>
<dbReference type="InterPro" id="IPR007259">
    <property type="entry name" value="GCP"/>
</dbReference>
<organism evidence="8 9">
    <name type="scientific">Mitosporidium daphniae</name>
    <dbReference type="NCBI Taxonomy" id="1485682"/>
    <lineage>
        <taxon>Eukaryota</taxon>
        <taxon>Fungi</taxon>
        <taxon>Fungi incertae sedis</taxon>
        <taxon>Microsporidia</taxon>
        <taxon>Mitosporidium</taxon>
    </lineage>
</organism>
<dbReference type="GO" id="GO:0051225">
    <property type="term" value="P:spindle assembly"/>
    <property type="evidence" value="ECO:0007669"/>
    <property type="project" value="TreeGrafter"/>
</dbReference>
<dbReference type="GO" id="GO:0000922">
    <property type="term" value="C:spindle pole"/>
    <property type="evidence" value="ECO:0007669"/>
    <property type="project" value="InterPro"/>
</dbReference>
<evidence type="ECO:0000259" key="6">
    <source>
        <dbReference type="Pfam" id="PF04130"/>
    </source>
</evidence>
<dbReference type="GeneID" id="25259733"/>
<keyword evidence="5" id="KW-0206">Cytoskeleton</keyword>
<name>A0A098VUP4_9MICR</name>
<comment type="caution">
    <text evidence="8">The sequence shown here is derived from an EMBL/GenBank/DDBJ whole genome shotgun (WGS) entry which is preliminary data.</text>
</comment>
<dbReference type="RefSeq" id="XP_013237803.1">
    <property type="nucleotide sequence ID" value="XM_013382349.1"/>
</dbReference>